<proteinExistence type="predicted"/>
<accession>A0A1V0M694</accession>
<keyword evidence="1" id="KW-0614">Plasmid</keyword>
<dbReference type="Pfam" id="PF19800">
    <property type="entry name" value="DUF6283"/>
    <property type="match status" value="1"/>
</dbReference>
<dbReference type="AlphaFoldDB" id="A0A1V0M694"/>
<name>A0A1V0M694_PSEAI</name>
<dbReference type="InterPro" id="IPR046250">
    <property type="entry name" value="DUF6283"/>
</dbReference>
<reference evidence="1" key="1">
    <citation type="submission" date="2017-01" db="EMBL/GenBank/DDBJ databases">
        <title>Complete nucleotide sequence of an IncP-2 blaVIM-2-harboring megaplasmid from Pseudomonas aeruginosa.</title>
        <authorList>
            <person name="Botelho J."/>
            <person name="Grosso F."/>
            <person name="Mabrouk A."/>
            <person name="Peixe L."/>
        </authorList>
    </citation>
    <scope>NUCLEOTIDE SEQUENCE</scope>
    <source>
        <strain evidence="1">FFUP_PS_37</strain>
        <plasmid evidence="1">pJB37</plasmid>
    </source>
</reference>
<sequence>MPSEPVPSMTTKNNKPEVLDARWADWNHQVVTIKSGRKHACKVPCKDCPWRRDSVGVFPAEAFRLSAATAYDMSDRTFGCHTTGKEKPTTCAGFLLRGADHNLSVRLNLINGELDMNQVSDGGVDLFDSYAEMAIANGVDPEDPILKPCRNNYS</sequence>
<dbReference type="EMBL" id="KY494864">
    <property type="protein sequence ID" value="ARD70407.1"/>
    <property type="molecule type" value="Genomic_DNA"/>
</dbReference>
<protein>
    <submittedName>
        <fullName evidence="1">Uncharacterized protein</fullName>
    </submittedName>
</protein>
<geneLocation type="plasmid" evidence="1">
    <name>pJB37</name>
</geneLocation>
<organism evidence="1">
    <name type="scientific">Pseudomonas aeruginosa</name>
    <dbReference type="NCBI Taxonomy" id="287"/>
    <lineage>
        <taxon>Bacteria</taxon>
        <taxon>Pseudomonadati</taxon>
        <taxon>Pseudomonadota</taxon>
        <taxon>Gammaproteobacteria</taxon>
        <taxon>Pseudomonadales</taxon>
        <taxon>Pseudomonadaceae</taxon>
        <taxon>Pseudomonas</taxon>
    </lineage>
</organism>
<evidence type="ECO:0000313" key="1">
    <source>
        <dbReference type="EMBL" id="ARD70407.1"/>
    </source>
</evidence>